<keyword evidence="10" id="KW-1185">Reference proteome</keyword>
<comment type="similarity">
    <text evidence="2">Belongs to the NEMP family.</text>
</comment>
<dbReference type="PANTHER" id="PTHR31587:SF3">
    <property type="entry name" value="EXPRESSED PROTEIN"/>
    <property type="match status" value="1"/>
</dbReference>
<evidence type="ECO:0000313" key="9">
    <source>
        <dbReference type="EMBL" id="THU46884.1"/>
    </source>
</evidence>
<dbReference type="Pfam" id="PF10225">
    <property type="entry name" value="NEMP"/>
    <property type="match status" value="1"/>
</dbReference>
<comment type="caution">
    <text evidence="9">The sequence shown here is derived from an EMBL/GenBank/DDBJ whole genome shotgun (WGS) entry which is preliminary data.</text>
</comment>
<dbReference type="GO" id="GO:0005637">
    <property type="term" value="C:nuclear inner membrane"/>
    <property type="evidence" value="ECO:0007669"/>
    <property type="project" value="UniProtKB-SubCell"/>
</dbReference>
<evidence type="ECO:0000256" key="8">
    <source>
        <dbReference type="SAM" id="Phobius"/>
    </source>
</evidence>
<keyword evidence="6 8" id="KW-0472">Membrane</keyword>
<sequence length="81" mass="8956">MAWGKHTTLFPQVSLVLLGGIIFAGTFLGYWSARKFVLSEDGCVDSGIAQFVKWTLRLIGIVSILQAPEVKQEWKSMAAKI</sequence>
<keyword evidence="5 8" id="KW-1133">Transmembrane helix</keyword>
<dbReference type="AlphaFoldDB" id="A0A4S8IGI8"/>
<dbReference type="InterPro" id="IPR019358">
    <property type="entry name" value="NEMP_fam"/>
</dbReference>
<reference evidence="9 10" key="1">
    <citation type="journal article" date="2019" name="Nat. Plants">
        <title>Genome sequencing of Musa balbisiana reveals subgenome evolution and function divergence in polyploid bananas.</title>
        <authorList>
            <person name="Yao X."/>
        </authorList>
    </citation>
    <scope>NUCLEOTIDE SEQUENCE [LARGE SCALE GENOMIC DNA]</scope>
    <source>
        <strain evidence="10">cv. DH-PKW</strain>
        <tissue evidence="9">Leaves</tissue>
    </source>
</reference>
<dbReference type="Proteomes" id="UP000317650">
    <property type="component" value="Chromosome 9"/>
</dbReference>
<comment type="subcellular location">
    <subcellularLocation>
        <location evidence="1">Nucleus inner membrane</location>
        <topology evidence="1">Multi-pass membrane protein</topology>
        <orientation evidence="1">Nucleoplasmic side</orientation>
    </subcellularLocation>
</comment>
<keyword evidence="7" id="KW-0539">Nucleus</keyword>
<evidence type="ECO:0000256" key="6">
    <source>
        <dbReference type="ARBA" id="ARBA00023136"/>
    </source>
</evidence>
<evidence type="ECO:0000256" key="5">
    <source>
        <dbReference type="ARBA" id="ARBA00022989"/>
    </source>
</evidence>
<feature type="transmembrane region" description="Helical" evidence="8">
    <location>
        <begin position="12"/>
        <end position="31"/>
    </location>
</feature>
<dbReference type="PANTHER" id="PTHR31587">
    <property type="entry name" value="TRANSMEMBRANE PROTEIN (DUF2215)"/>
    <property type="match status" value="1"/>
</dbReference>
<keyword evidence="4" id="KW-0732">Signal</keyword>
<keyword evidence="3 8" id="KW-0812">Transmembrane</keyword>
<gene>
    <name evidence="9" type="ORF">C4D60_Mb09t09630</name>
</gene>
<evidence type="ECO:0000256" key="3">
    <source>
        <dbReference type="ARBA" id="ARBA00022692"/>
    </source>
</evidence>
<dbReference type="STRING" id="52838.A0A4S8IGI8"/>
<evidence type="ECO:0000256" key="1">
    <source>
        <dbReference type="ARBA" id="ARBA00004575"/>
    </source>
</evidence>
<evidence type="ECO:0000256" key="7">
    <source>
        <dbReference type="ARBA" id="ARBA00023242"/>
    </source>
</evidence>
<name>A0A4S8IGI8_MUSBA</name>
<organism evidence="9 10">
    <name type="scientific">Musa balbisiana</name>
    <name type="common">Banana</name>
    <dbReference type="NCBI Taxonomy" id="52838"/>
    <lineage>
        <taxon>Eukaryota</taxon>
        <taxon>Viridiplantae</taxon>
        <taxon>Streptophyta</taxon>
        <taxon>Embryophyta</taxon>
        <taxon>Tracheophyta</taxon>
        <taxon>Spermatophyta</taxon>
        <taxon>Magnoliopsida</taxon>
        <taxon>Liliopsida</taxon>
        <taxon>Zingiberales</taxon>
        <taxon>Musaceae</taxon>
        <taxon>Musa</taxon>
    </lineage>
</organism>
<accession>A0A4S8IGI8</accession>
<evidence type="ECO:0000313" key="10">
    <source>
        <dbReference type="Proteomes" id="UP000317650"/>
    </source>
</evidence>
<protein>
    <submittedName>
        <fullName evidence="9">Uncharacterized protein</fullName>
    </submittedName>
</protein>
<proteinExistence type="inferred from homology"/>
<evidence type="ECO:0000256" key="4">
    <source>
        <dbReference type="ARBA" id="ARBA00022729"/>
    </source>
</evidence>
<dbReference type="EMBL" id="PYDT01000010">
    <property type="protein sequence ID" value="THU46884.1"/>
    <property type="molecule type" value="Genomic_DNA"/>
</dbReference>
<evidence type="ECO:0000256" key="2">
    <source>
        <dbReference type="ARBA" id="ARBA00005748"/>
    </source>
</evidence>